<dbReference type="OrthoDB" id="4398529at2"/>
<dbReference type="AlphaFoldDB" id="A0A7J5B692"/>
<comment type="caution">
    <text evidence="1">The sequence shown here is derived from an EMBL/GenBank/DDBJ whole genome shotgun (WGS) entry which is preliminary data.</text>
</comment>
<dbReference type="Gene3D" id="3.20.20.80">
    <property type="entry name" value="Glycosidases"/>
    <property type="match status" value="1"/>
</dbReference>
<sequence length="361" mass="38377">MSTVMFVGLNACAEETQLVYPEVRAVSLGFEDVADADTDWAAVRADLESVHANAVHLAVGRVEWSAFPWAKHADRTASIVEETGTDYVQRAIDEVGTQPDGTPRRIVLTIDALVPELIAADPELAGVDASGRRSESFASASALAEGTVGDRLVEMVEYVARTYDADEVTLTELMFDGSTFGDDDLELYSGMFGAVDWPRDGDGEIDSAHPSIGAWRSQVIAQLASRAREAANAAGSELALDVRTSWVDPVSGRAESGHDLTVVAGSVDRIIVWNYFGMSGASGGDSTDLTRAYRDAGIDPAMVTMSVGMWTDRGAELVDPADFGDGVRASASHGVTSVAVTPRSLMTRAHWDALASVWSAE</sequence>
<evidence type="ECO:0000313" key="2">
    <source>
        <dbReference type="Proteomes" id="UP000490386"/>
    </source>
</evidence>
<proteinExistence type="predicted"/>
<name>A0A7J5B692_9MICO</name>
<evidence type="ECO:0000313" key="1">
    <source>
        <dbReference type="EMBL" id="KAB1639624.1"/>
    </source>
</evidence>
<accession>A0A7J5B692</accession>
<gene>
    <name evidence="1" type="ORF">F8O03_04680</name>
</gene>
<dbReference type="RefSeq" id="WP_151422808.1">
    <property type="nucleotide sequence ID" value="NZ_WBJX01000001.1"/>
</dbReference>
<dbReference type="Proteomes" id="UP000490386">
    <property type="component" value="Unassembled WGS sequence"/>
</dbReference>
<dbReference type="EMBL" id="WBJX01000001">
    <property type="protein sequence ID" value="KAB1639624.1"/>
    <property type="molecule type" value="Genomic_DNA"/>
</dbReference>
<protein>
    <submittedName>
        <fullName evidence="1">Uncharacterized protein</fullName>
    </submittedName>
</protein>
<organism evidence="1 2">
    <name type="scientific">Pseudoclavibacter terrae</name>
    <dbReference type="NCBI Taxonomy" id="1530195"/>
    <lineage>
        <taxon>Bacteria</taxon>
        <taxon>Bacillati</taxon>
        <taxon>Actinomycetota</taxon>
        <taxon>Actinomycetes</taxon>
        <taxon>Micrococcales</taxon>
        <taxon>Microbacteriaceae</taxon>
        <taxon>Pseudoclavibacter</taxon>
    </lineage>
</organism>
<keyword evidence="2" id="KW-1185">Reference proteome</keyword>
<reference evidence="1 2" key="1">
    <citation type="submission" date="2019-09" db="EMBL/GenBank/DDBJ databases">
        <title>Phylogeny of genus Pseudoclavibacter and closely related genus.</title>
        <authorList>
            <person name="Li Y."/>
        </authorList>
    </citation>
    <scope>NUCLEOTIDE SEQUENCE [LARGE SCALE GENOMIC DNA]</scope>
    <source>
        <strain evidence="1 2">THG-MD12</strain>
    </source>
</reference>